<dbReference type="EMBL" id="JAEVHI010000005">
    <property type="protein sequence ID" value="KAG5290715.1"/>
    <property type="molecule type" value="Genomic_DNA"/>
</dbReference>
<organism evidence="2 3">
    <name type="scientific">Ajellomyces capsulatus</name>
    <name type="common">Darling's disease fungus</name>
    <name type="synonym">Histoplasma capsulatum</name>
    <dbReference type="NCBI Taxonomy" id="5037"/>
    <lineage>
        <taxon>Eukaryota</taxon>
        <taxon>Fungi</taxon>
        <taxon>Dikarya</taxon>
        <taxon>Ascomycota</taxon>
        <taxon>Pezizomycotina</taxon>
        <taxon>Eurotiomycetes</taxon>
        <taxon>Eurotiomycetidae</taxon>
        <taxon>Onygenales</taxon>
        <taxon>Ajellomycetaceae</taxon>
        <taxon>Histoplasma</taxon>
    </lineage>
</organism>
<comment type="caution">
    <text evidence="2">The sequence shown here is derived from an EMBL/GenBank/DDBJ whole genome shotgun (WGS) entry which is preliminary data.</text>
</comment>
<dbReference type="VEuPathDB" id="FungiDB:I7I52_07825"/>
<gene>
    <name evidence="2" type="ORF">I7I52_07825</name>
</gene>
<dbReference type="Proteomes" id="UP000670092">
    <property type="component" value="Unassembled WGS sequence"/>
</dbReference>
<feature type="transmembrane region" description="Helical" evidence="1">
    <location>
        <begin position="20"/>
        <end position="40"/>
    </location>
</feature>
<name>A0A8H7YJ69_AJECA</name>
<evidence type="ECO:0000256" key="1">
    <source>
        <dbReference type="SAM" id="Phobius"/>
    </source>
</evidence>
<evidence type="ECO:0000313" key="3">
    <source>
        <dbReference type="Proteomes" id="UP000670092"/>
    </source>
</evidence>
<sequence>MLESNSSTLSCSVSFSLRQLFTNWVFRAMIWFCLIMMSLIRSSLVESGTSFLPKISSIFSAPSSSSEGISAILIIECSFTSPSDPGL</sequence>
<reference evidence="2 3" key="1">
    <citation type="submission" date="2021-01" db="EMBL/GenBank/DDBJ databases">
        <title>Chromosome-level genome assembly of a human fungal pathogen reveals clustering of transcriptionally co-regulated genes.</title>
        <authorList>
            <person name="Voorhies M."/>
            <person name="Cohen S."/>
            <person name="Shea T.P."/>
            <person name="Petrus S."/>
            <person name="Munoz J.F."/>
            <person name="Poplawski S."/>
            <person name="Goldman W.E."/>
            <person name="Michael T."/>
            <person name="Cuomo C.A."/>
            <person name="Sil A."/>
            <person name="Beyhan S."/>
        </authorList>
    </citation>
    <scope>NUCLEOTIDE SEQUENCE [LARGE SCALE GENOMIC DNA]</scope>
    <source>
        <strain evidence="2 3">G184AR</strain>
    </source>
</reference>
<accession>A0A8H7YJ69</accession>
<keyword evidence="1" id="KW-1133">Transmembrane helix</keyword>
<keyword evidence="1" id="KW-0812">Transmembrane</keyword>
<proteinExistence type="predicted"/>
<protein>
    <submittedName>
        <fullName evidence="2">Uncharacterized protein</fullName>
    </submittedName>
</protein>
<evidence type="ECO:0000313" key="2">
    <source>
        <dbReference type="EMBL" id="KAG5290715.1"/>
    </source>
</evidence>
<dbReference type="AlphaFoldDB" id="A0A8H7YJ69"/>
<keyword evidence="1" id="KW-0472">Membrane</keyword>